<feature type="transmembrane region" description="Helical" evidence="4">
    <location>
        <begin position="88"/>
        <end position="106"/>
    </location>
</feature>
<dbReference type="Gene3D" id="3.30.70.270">
    <property type="match status" value="1"/>
</dbReference>
<dbReference type="GO" id="GO:1902201">
    <property type="term" value="P:negative regulation of bacterial-type flagellum-dependent cell motility"/>
    <property type="evidence" value="ECO:0007669"/>
    <property type="project" value="TreeGrafter"/>
</dbReference>
<feature type="transmembrane region" description="Helical" evidence="4">
    <location>
        <begin position="161"/>
        <end position="182"/>
    </location>
</feature>
<evidence type="ECO:0000256" key="3">
    <source>
        <dbReference type="SAM" id="MobiDB-lite"/>
    </source>
</evidence>
<evidence type="ECO:0000313" key="6">
    <source>
        <dbReference type="EMBL" id="SCX83070.1"/>
    </source>
</evidence>
<evidence type="ECO:0000256" key="4">
    <source>
        <dbReference type="SAM" id="Phobius"/>
    </source>
</evidence>
<keyword evidence="4" id="KW-1133">Transmembrane helix</keyword>
<dbReference type="Pfam" id="PF00990">
    <property type="entry name" value="GGDEF"/>
    <property type="match status" value="1"/>
</dbReference>
<accession>A0A1G5AZ24</accession>
<keyword evidence="7" id="KW-1185">Reference proteome</keyword>
<dbReference type="InterPro" id="IPR000160">
    <property type="entry name" value="GGDEF_dom"/>
</dbReference>
<feature type="transmembrane region" description="Helical" evidence="4">
    <location>
        <begin position="37"/>
        <end position="57"/>
    </location>
</feature>
<dbReference type="OrthoDB" id="9812260at2"/>
<evidence type="ECO:0000256" key="2">
    <source>
        <dbReference type="ARBA" id="ARBA00034247"/>
    </source>
</evidence>
<dbReference type="EC" id="2.7.7.65" evidence="1"/>
<dbReference type="PROSITE" id="PS50887">
    <property type="entry name" value="GGDEF"/>
    <property type="match status" value="1"/>
</dbReference>
<name>A0A1G5AZ24_9GAMM</name>
<dbReference type="InterPro" id="IPR050469">
    <property type="entry name" value="Diguanylate_Cyclase"/>
</dbReference>
<dbReference type="GO" id="GO:0043709">
    <property type="term" value="P:cell adhesion involved in single-species biofilm formation"/>
    <property type="evidence" value="ECO:0007669"/>
    <property type="project" value="TreeGrafter"/>
</dbReference>
<dbReference type="SMART" id="SM00267">
    <property type="entry name" value="GGDEF"/>
    <property type="match status" value="1"/>
</dbReference>
<dbReference type="PANTHER" id="PTHR45138">
    <property type="entry name" value="REGULATORY COMPONENTS OF SENSORY TRANSDUCTION SYSTEM"/>
    <property type="match status" value="1"/>
</dbReference>
<dbReference type="CDD" id="cd01949">
    <property type="entry name" value="GGDEF"/>
    <property type="match status" value="1"/>
</dbReference>
<comment type="catalytic activity">
    <reaction evidence="2">
        <text>2 GTP = 3',3'-c-di-GMP + 2 diphosphate</text>
        <dbReference type="Rhea" id="RHEA:24898"/>
        <dbReference type="ChEBI" id="CHEBI:33019"/>
        <dbReference type="ChEBI" id="CHEBI:37565"/>
        <dbReference type="ChEBI" id="CHEBI:58805"/>
        <dbReference type="EC" id="2.7.7.65"/>
    </reaction>
</comment>
<sequence length="402" mass="42266">MAPALRRALAVLLFGALCGLALWLRDLYPGVSGVQRDFLRLAPFVLGGVALAMALWFHRGRVALALGVLLAAYGAFSSLSVYGPAATVLSSGAALLVPINLALLGLLPERGLWTARGLIRLGLLGGQAGLLAWAVAHPQGALGELLQGPWTAPGSLPGTELAPASLGAYALGGVVLLGLWLYRGSPLDGGLLGALTATLPPLHTGGDGATTVVFWGLACLLLGVSLVQESYRLAFVDELTGLPGRRALEEQLQRMGPGVVVAMLDVDHFKKFNDRYGHQVGDQVLRKVAGHLSRMEGGGRAFRYGGEEFTVLFPGKSLEEAAEIMDRVRQRIAASGFRVRTPARSGGKQGPDHRGQGGGREVKVTVSVGLAGRGADRAGDVLQAADQLLYRAKRKGRNRVCR</sequence>
<dbReference type="GO" id="GO:0052621">
    <property type="term" value="F:diguanylate cyclase activity"/>
    <property type="evidence" value="ECO:0007669"/>
    <property type="project" value="UniProtKB-EC"/>
</dbReference>
<feature type="region of interest" description="Disordered" evidence="3">
    <location>
        <begin position="340"/>
        <end position="361"/>
    </location>
</feature>
<gene>
    <name evidence="6" type="ORF">SAMN05661077_0601</name>
</gene>
<dbReference type="PANTHER" id="PTHR45138:SF9">
    <property type="entry name" value="DIGUANYLATE CYCLASE DGCM-RELATED"/>
    <property type="match status" value="1"/>
</dbReference>
<proteinExistence type="predicted"/>
<protein>
    <recommendedName>
        <fullName evidence="1">diguanylate cyclase</fullName>
        <ecNumber evidence="1">2.7.7.65</ecNumber>
    </recommendedName>
</protein>
<feature type="compositionally biased region" description="Basic and acidic residues" evidence="3">
    <location>
        <begin position="350"/>
        <end position="361"/>
    </location>
</feature>
<keyword evidence="4" id="KW-0472">Membrane</keyword>
<reference evidence="7" key="1">
    <citation type="submission" date="2016-10" db="EMBL/GenBank/DDBJ databases">
        <authorList>
            <person name="Varghese N."/>
        </authorList>
    </citation>
    <scope>NUCLEOTIDE SEQUENCE [LARGE SCALE GENOMIC DNA]</scope>
    <source>
        <strain evidence="7">HL 19</strain>
    </source>
</reference>
<dbReference type="RefSeq" id="WP_054966273.1">
    <property type="nucleotide sequence ID" value="NZ_FMUN01000001.1"/>
</dbReference>
<dbReference type="SUPFAM" id="SSF55073">
    <property type="entry name" value="Nucleotide cyclase"/>
    <property type="match status" value="1"/>
</dbReference>
<dbReference type="AlphaFoldDB" id="A0A1G5AZ24"/>
<dbReference type="InterPro" id="IPR043128">
    <property type="entry name" value="Rev_trsase/Diguanyl_cyclase"/>
</dbReference>
<evidence type="ECO:0000259" key="5">
    <source>
        <dbReference type="PROSITE" id="PS50887"/>
    </source>
</evidence>
<organism evidence="6 7">
    <name type="scientific">Thiohalorhabdus denitrificans</name>
    <dbReference type="NCBI Taxonomy" id="381306"/>
    <lineage>
        <taxon>Bacteria</taxon>
        <taxon>Pseudomonadati</taxon>
        <taxon>Pseudomonadota</taxon>
        <taxon>Gammaproteobacteria</taxon>
        <taxon>Thiohalorhabdales</taxon>
        <taxon>Thiohalorhabdaceae</taxon>
        <taxon>Thiohalorhabdus</taxon>
    </lineage>
</organism>
<dbReference type="Proteomes" id="UP000183104">
    <property type="component" value="Unassembled WGS sequence"/>
</dbReference>
<keyword evidence="4" id="KW-0812">Transmembrane</keyword>
<evidence type="ECO:0000313" key="7">
    <source>
        <dbReference type="Proteomes" id="UP000183104"/>
    </source>
</evidence>
<dbReference type="STRING" id="381306.AN478_09015"/>
<dbReference type="NCBIfam" id="TIGR00254">
    <property type="entry name" value="GGDEF"/>
    <property type="match status" value="1"/>
</dbReference>
<feature type="domain" description="GGDEF" evidence="5">
    <location>
        <begin position="257"/>
        <end position="402"/>
    </location>
</feature>
<evidence type="ECO:0000256" key="1">
    <source>
        <dbReference type="ARBA" id="ARBA00012528"/>
    </source>
</evidence>
<feature type="transmembrane region" description="Helical" evidence="4">
    <location>
        <begin position="64"/>
        <end position="82"/>
    </location>
</feature>
<dbReference type="InterPro" id="IPR029787">
    <property type="entry name" value="Nucleotide_cyclase"/>
</dbReference>
<dbReference type="GO" id="GO:0005886">
    <property type="term" value="C:plasma membrane"/>
    <property type="evidence" value="ECO:0007669"/>
    <property type="project" value="TreeGrafter"/>
</dbReference>
<dbReference type="EMBL" id="FMUN01000001">
    <property type="protein sequence ID" value="SCX83070.1"/>
    <property type="molecule type" value="Genomic_DNA"/>
</dbReference>